<dbReference type="RefSeq" id="WP_280876174.1">
    <property type="nucleotide sequence ID" value="NZ_JARXVH010000003.1"/>
</dbReference>
<gene>
    <name evidence="1" type="ORF">M2283_002487</name>
</gene>
<protein>
    <recommendedName>
        <fullName evidence="3">Transposase</fullName>
    </recommendedName>
</protein>
<accession>A0ABT6LIN7</accession>
<reference evidence="1 2" key="1">
    <citation type="submission" date="2023-04" db="EMBL/GenBank/DDBJ databases">
        <title>Forest soil microbial communities from Buena Vista Peninsula, Colon Province, Panama.</title>
        <authorList>
            <person name="Bouskill N."/>
        </authorList>
    </citation>
    <scope>NUCLEOTIDE SEQUENCE [LARGE SCALE GENOMIC DNA]</scope>
    <source>
        <strain evidence="1 2">GGS1</strain>
    </source>
</reference>
<proteinExistence type="predicted"/>
<dbReference type="EMBL" id="JARXVH010000003">
    <property type="protein sequence ID" value="MDH6215204.1"/>
    <property type="molecule type" value="Genomic_DNA"/>
</dbReference>
<dbReference type="Proteomes" id="UP001160499">
    <property type="component" value="Unassembled WGS sequence"/>
</dbReference>
<name>A0ABT6LIN7_9ACTN</name>
<keyword evidence="2" id="KW-1185">Reference proteome</keyword>
<evidence type="ECO:0000313" key="2">
    <source>
        <dbReference type="Proteomes" id="UP001160499"/>
    </source>
</evidence>
<evidence type="ECO:0008006" key="3">
    <source>
        <dbReference type="Google" id="ProtNLM"/>
    </source>
</evidence>
<evidence type="ECO:0000313" key="1">
    <source>
        <dbReference type="EMBL" id="MDH6215204.1"/>
    </source>
</evidence>
<sequence>MARPAVETRERWAAHVEATGGLMASSDRLLSLDEWGVSTTRRLLSGPGGA</sequence>
<comment type="caution">
    <text evidence="1">The sequence shown here is derived from an EMBL/GenBank/DDBJ whole genome shotgun (WGS) entry which is preliminary data.</text>
</comment>
<organism evidence="1 2">
    <name type="scientific">Streptomyces pseudovenezuelae</name>
    <dbReference type="NCBI Taxonomy" id="67350"/>
    <lineage>
        <taxon>Bacteria</taxon>
        <taxon>Bacillati</taxon>
        <taxon>Actinomycetota</taxon>
        <taxon>Actinomycetes</taxon>
        <taxon>Kitasatosporales</taxon>
        <taxon>Streptomycetaceae</taxon>
        <taxon>Streptomyces</taxon>
        <taxon>Streptomyces aurantiacus group</taxon>
    </lineage>
</organism>